<accession>A0A1G2DCE2</accession>
<gene>
    <name evidence="10" type="ORF">A3D67_01970</name>
</gene>
<name>A0A1G2DCE2_9BACT</name>
<dbReference type="Gene3D" id="1.10.1380.10">
    <property type="entry name" value="Neutral endopeptidase , domain2"/>
    <property type="match status" value="1"/>
</dbReference>
<dbReference type="Proteomes" id="UP000178099">
    <property type="component" value="Unassembled WGS sequence"/>
</dbReference>
<dbReference type="InterPro" id="IPR000718">
    <property type="entry name" value="Peptidase_M13"/>
</dbReference>
<dbReference type="PRINTS" id="PR00786">
    <property type="entry name" value="NEPRILYSIN"/>
</dbReference>
<evidence type="ECO:0000256" key="7">
    <source>
        <dbReference type="ARBA" id="ARBA00023049"/>
    </source>
</evidence>
<dbReference type="GO" id="GO:0016485">
    <property type="term" value="P:protein processing"/>
    <property type="evidence" value="ECO:0007669"/>
    <property type="project" value="TreeGrafter"/>
</dbReference>
<dbReference type="GO" id="GO:0004222">
    <property type="term" value="F:metalloendopeptidase activity"/>
    <property type="evidence" value="ECO:0007669"/>
    <property type="project" value="InterPro"/>
</dbReference>
<feature type="domain" description="Peptidase M13 C-terminal" evidence="8">
    <location>
        <begin position="461"/>
        <end position="661"/>
    </location>
</feature>
<comment type="similarity">
    <text evidence="2">Belongs to the peptidase M13 family.</text>
</comment>
<evidence type="ECO:0000256" key="6">
    <source>
        <dbReference type="ARBA" id="ARBA00022833"/>
    </source>
</evidence>
<reference evidence="10 11" key="1">
    <citation type="journal article" date="2016" name="Nat. Commun.">
        <title>Thousands of microbial genomes shed light on interconnected biogeochemical processes in an aquifer system.</title>
        <authorList>
            <person name="Anantharaman K."/>
            <person name="Brown C.T."/>
            <person name="Hug L.A."/>
            <person name="Sharon I."/>
            <person name="Castelle C.J."/>
            <person name="Probst A.J."/>
            <person name="Thomas B.C."/>
            <person name="Singh A."/>
            <person name="Wilkins M.J."/>
            <person name="Karaoz U."/>
            <person name="Brodie E.L."/>
            <person name="Williams K.H."/>
            <person name="Hubbard S.S."/>
            <person name="Banfield J.F."/>
        </authorList>
    </citation>
    <scope>NUCLEOTIDE SEQUENCE [LARGE SCALE GENOMIC DNA]</scope>
</reference>
<proteinExistence type="inferred from homology"/>
<dbReference type="InterPro" id="IPR024079">
    <property type="entry name" value="MetalloPept_cat_dom_sf"/>
</dbReference>
<dbReference type="PANTHER" id="PTHR11733:SF167">
    <property type="entry name" value="FI17812P1-RELATED"/>
    <property type="match status" value="1"/>
</dbReference>
<dbReference type="Pfam" id="PF01431">
    <property type="entry name" value="Peptidase_M13"/>
    <property type="match status" value="1"/>
</dbReference>
<dbReference type="InterPro" id="IPR008753">
    <property type="entry name" value="Peptidase_M13_N"/>
</dbReference>
<protein>
    <recommendedName>
        <fullName evidence="12">Peptidase M13</fullName>
    </recommendedName>
</protein>
<keyword evidence="7" id="KW-0482">Metalloprotease</keyword>
<dbReference type="GO" id="GO:0005886">
    <property type="term" value="C:plasma membrane"/>
    <property type="evidence" value="ECO:0007669"/>
    <property type="project" value="TreeGrafter"/>
</dbReference>
<dbReference type="EMBL" id="MHLN01000036">
    <property type="protein sequence ID" value="OGZ10601.1"/>
    <property type="molecule type" value="Genomic_DNA"/>
</dbReference>
<evidence type="ECO:0000259" key="8">
    <source>
        <dbReference type="Pfam" id="PF01431"/>
    </source>
</evidence>
<evidence type="ECO:0000256" key="1">
    <source>
        <dbReference type="ARBA" id="ARBA00001947"/>
    </source>
</evidence>
<feature type="domain" description="Peptidase M13 N-terminal" evidence="9">
    <location>
        <begin position="22"/>
        <end position="408"/>
    </location>
</feature>
<dbReference type="Pfam" id="PF05649">
    <property type="entry name" value="Peptidase_M13_N"/>
    <property type="match status" value="1"/>
</dbReference>
<evidence type="ECO:0000256" key="3">
    <source>
        <dbReference type="ARBA" id="ARBA00022670"/>
    </source>
</evidence>
<dbReference type="CDD" id="cd08662">
    <property type="entry name" value="M13"/>
    <property type="match status" value="1"/>
</dbReference>
<dbReference type="PANTHER" id="PTHR11733">
    <property type="entry name" value="ZINC METALLOPROTEASE FAMILY M13 NEPRILYSIN-RELATED"/>
    <property type="match status" value="1"/>
</dbReference>
<evidence type="ECO:0000313" key="10">
    <source>
        <dbReference type="EMBL" id="OGZ10601.1"/>
    </source>
</evidence>
<evidence type="ECO:0000256" key="5">
    <source>
        <dbReference type="ARBA" id="ARBA00022801"/>
    </source>
</evidence>
<sequence>MELESQPNQNDLVRFLDPSVSPAEDFYAHVNQRWCDKNPIPAKEGRWGVFMVLREETKKQLQELLLALSQDATLAEGGNRQKLRDLFLVGMDEARIERDGLAPVQYTLGSVYDITLPHGVFVATAKLHRIGATPFFGPMVVPDTKQSDICRLYFEQAGLTLPDRDYYLSSDEKFVKIRAEFLSYMERMHCLLGDTPEEAATRAKAILAIETRLAQVSLSATERREEEKQYHPMTVSELALLAPAIPWSSYFENLGISEEPDYIIVRQPEFVRECNRLVEEAEKDARALFALKTYLRWHFIDTCAKTLPKVFSSLQFEFHGKVLTGSLEERPRWERVLGIVGSVLGEALGELYVEKHFPSEAKARVHELVGDLQEVFKARLEKLSWMGEKTKARALAKLATFTRKLGYPEKWRDYSRFRVSIRDSYAENYMRGCTVAFERELRKIDKEVDKTEWHMLPQTVNAMYNHQWNQITFPAAILQPPFFDPRADDAVNYGAIGSVIGHELTHGFDDQGCKFDEEGNLSEWWTEEDKKCFAEKATVLVKQFSECTFFDIPVNGELTLGENIADLGGISIAFEALARAMTRKGRQENIDGFTPEQRFFLGYALVWRGNIREELARQYITIDPHSPGPLRVNMPLSNFPPFHEAFGCREGCAMYRPPEERAEIW</sequence>
<evidence type="ECO:0000256" key="4">
    <source>
        <dbReference type="ARBA" id="ARBA00022723"/>
    </source>
</evidence>
<evidence type="ECO:0008006" key="12">
    <source>
        <dbReference type="Google" id="ProtNLM"/>
    </source>
</evidence>
<keyword evidence="5" id="KW-0378">Hydrolase</keyword>
<keyword evidence="6" id="KW-0862">Zinc</keyword>
<dbReference type="AlphaFoldDB" id="A0A1G2DCE2"/>
<comment type="caution">
    <text evidence="10">The sequence shown here is derived from an EMBL/GenBank/DDBJ whole genome shotgun (WGS) entry which is preliminary data.</text>
</comment>
<dbReference type="GO" id="GO:0046872">
    <property type="term" value="F:metal ion binding"/>
    <property type="evidence" value="ECO:0007669"/>
    <property type="project" value="UniProtKB-KW"/>
</dbReference>
<keyword evidence="3" id="KW-0645">Protease</keyword>
<dbReference type="PROSITE" id="PS51885">
    <property type="entry name" value="NEPRILYSIN"/>
    <property type="match status" value="1"/>
</dbReference>
<dbReference type="InterPro" id="IPR042089">
    <property type="entry name" value="Peptidase_M13_dom_2"/>
</dbReference>
<dbReference type="Gene3D" id="3.40.390.10">
    <property type="entry name" value="Collagenase (Catalytic Domain)"/>
    <property type="match status" value="1"/>
</dbReference>
<evidence type="ECO:0000259" key="9">
    <source>
        <dbReference type="Pfam" id="PF05649"/>
    </source>
</evidence>
<evidence type="ECO:0000256" key="2">
    <source>
        <dbReference type="ARBA" id="ARBA00007357"/>
    </source>
</evidence>
<keyword evidence="4" id="KW-0479">Metal-binding</keyword>
<dbReference type="InterPro" id="IPR018497">
    <property type="entry name" value="Peptidase_M13_C"/>
</dbReference>
<dbReference type="SUPFAM" id="SSF55486">
    <property type="entry name" value="Metalloproteases ('zincins'), catalytic domain"/>
    <property type="match status" value="1"/>
</dbReference>
<organism evidence="10 11">
    <name type="scientific">Candidatus Lloydbacteria bacterium RIFCSPHIGHO2_02_FULL_51_22</name>
    <dbReference type="NCBI Taxonomy" id="1798663"/>
    <lineage>
        <taxon>Bacteria</taxon>
        <taxon>Candidatus Lloydiibacteriota</taxon>
    </lineage>
</organism>
<evidence type="ECO:0000313" key="11">
    <source>
        <dbReference type="Proteomes" id="UP000178099"/>
    </source>
</evidence>
<comment type="cofactor">
    <cofactor evidence="1">
        <name>Zn(2+)</name>
        <dbReference type="ChEBI" id="CHEBI:29105"/>
    </cofactor>
</comment>